<dbReference type="SUPFAM" id="SSF50729">
    <property type="entry name" value="PH domain-like"/>
    <property type="match status" value="1"/>
</dbReference>
<dbReference type="CDD" id="cd17682">
    <property type="entry name" value="RUN_RUFY4_like"/>
    <property type="match status" value="1"/>
</dbReference>
<name>A0A564Z0C0_HYMDI</name>
<accession>A0A564Z0C0</accession>
<dbReference type="InterPro" id="IPR011993">
    <property type="entry name" value="PH-like_dom_sf"/>
</dbReference>
<dbReference type="InterPro" id="IPR037213">
    <property type="entry name" value="Run_dom_sf"/>
</dbReference>
<dbReference type="PROSITE" id="PS50826">
    <property type="entry name" value="RUN"/>
    <property type="match status" value="1"/>
</dbReference>
<dbReference type="SUPFAM" id="SSF140741">
    <property type="entry name" value="RUN domain-like"/>
    <property type="match status" value="1"/>
</dbReference>
<dbReference type="PANTHER" id="PTHR46753">
    <property type="entry name" value="FYVE AND COILED-COIL DOMAIN-CONTAINING PROTEIN 1"/>
    <property type="match status" value="1"/>
</dbReference>
<proteinExistence type="predicted"/>
<feature type="domain" description="RUN" evidence="1">
    <location>
        <begin position="25"/>
        <end position="168"/>
    </location>
</feature>
<evidence type="ECO:0000313" key="2">
    <source>
        <dbReference type="EMBL" id="VUZ52866.1"/>
    </source>
</evidence>
<reference evidence="2 3" key="1">
    <citation type="submission" date="2019-07" db="EMBL/GenBank/DDBJ databases">
        <authorList>
            <person name="Jastrzebski P J."/>
            <person name="Paukszto L."/>
            <person name="Jastrzebski P J."/>
        </authorList>
    </citation>
    <scope>NUCLEOTIDE SEQUENCE [LARGE SCALE GENOMIC DNA]</scope>
    <source>
        <strain evidence="2 3">WMS-il1</strain>
    </source>
</reference>
<dbReference type="PANTHER" id="PTHR46753:SF3">
    <property type="entry name" value="PDZ DOMAIN-CONTAINING PROTEIN"/>
    <property type="match status" value="1"/>
</dbReference>
<dbReference type="Proteomes" id="UP000321570">
    <property type="component" value="Unassembled WGS sequence"/>
</dbReference>
<sequence length="467" mass="52879">MAAVCVADFKANVGVLYTNQCTELNDKSPELIPLLRSIERVLEAGLREYPSLFGEAKQYCWNAFERLMQCSKEYKYEIPYSLSSAYYAVNECSRVKTAIGKGRLLLRTLANNGSLCDLVKLIKENKSFIYEHYEPGKAVFTNEVQCQIFYSFIADFTRIKFDLNLTHADFLDTTWDIPVYKYKDFVPCSKLGIKVRYIDSYYIVTDFEEGFVEEEKFFELGDVITSMAGTALRGRVVDIQKIFTKECRKLLRFEIVKLATENGSFFRPIVNLIKKGNIPNILGSSERSVSRDKSWDWPAIESLDFSKCYAALSPQVVDTAGLETRFPPFEVRHTLRYIGSVDMGGKSDMVHIPGAIDAVLAENPVAGRYMPVRVRLGELDVAFWPVLPNHEINTAQEEPFLKRAYPTISAVGQEKKATRYFGFIAGNSTCSMATNFTAYVFLALTPAEALQIVKGISNGFKRTNWAM</sequence>
<dbReference type="Gene3D" id="2.30.29.30">
    <property type="entry name" value="Pleckstrin-homology domain (PH domain)/Phosphotyrosine-binding domain (PTB)"/>
    <property type="match status" value="1"/>
</dbReference>
<organism evidence="2 3">
    <name type="scientific">Hymenolepis diminuta</name>
    <name type="common">Rat tapeworm</name>
    <dbReference type="NCBI Taxonomy" id="6216"/>
    <lineage>
        <taxon>Eukaryota</taxon>
        <taxon>Metazoa</taxon>
        <taxon>Spiralia</taxon>
        <taxon>Lophotrochozoa</taxon>
        <taxon>Platyhelminthes</taxon>
        <taxon>Cestoda</taxon>
        <taxon>Eucestoda</taxon>
        <taxon>Cyclophyllidea</taxon>
        <taxon>Hymenolepididae</taxon>
        <taxon>Hymenolepis</taxon>
    </lineage>
</organism>
<gene>
    <name evidence="2" type="ORF">WMSIL1_LOCUS11291</name>
</gene>
<dbReference type="Gene3D" id="1.20.58.900">
    <property type="match status" value="1"/>
</dbReference>
<dbReference type="Pfam" id="PF02759">
    <property type="entry name" value="RUN"/>
    <property type="match status" value="1"/>
</dbReference>
<dbReference type="EMBL" id="CABIJS010000532">
    <property type="protein sequence ID" value="VUZ52866.1"/>
    <property type="molecule type" value="Genomic_DNA"/>
</dbReference>
<protein>
    <recommendedName>
        <fullName evidence="1">RUN domain-containing protein</fullName>
    </recommendedName>
</protein>
<evidence type="ECO:0000313" key="3">
    <source>
        <dbReference type="Proteomes" id="UP000321570"/>
    </source>
</evidence>
<dbReference type="AlphaFoldDB" id="A0A564Z0C0"/>
<evidence type="ECO:0000259" key="1">
    <source>
        <dbReference type="PROSITE" id="PS50826"/>
    </source>
</evidence>
<keyword evidence="3" id="KW-1185">Reference proteome</keyword>
<dbReference type="InterPro" id="IPR004012">
    <property type="entry name" value="Run_dom"/>
</dbReference>